<keyword evidence="1" id="KW-0472">Membrane</keyword>
<keyword evidence="3" id="KW-1185">Reference proteome</keyword>
<gene>
    <name evidence="2" type="ORF">BA177_02540</name>
</gene>
<organism evidence="2 3">
    <name type="scientific">Woeseia oceani</name>
    <dbReference type="NCBI Taxonomy" id="1548547"/>
    <lineage>
        <taxon>Bacteria</taxon>
        <taxon>Pseudomonadati</taxon>
        <taxon>Pseudomonadota</taxon>
        <taxon>Gammaproteobacteria</taxon>
        <taxon>Woeseiales</taxon>
        <taxon>Woeseiaceae</taxon>
        <taxon>Woeseia</taxon>
    </lineage>
</organism>
<reference evidence="2 3" key="1">
    <citation type="submission" date="2016-06" db="EMBL/GenBank/DDBJ databases">
        <title>Complete genome sequence of a deep-branching marine Gamma Proteobacterium Woeseia oceani type strain XK5.</title>
        <authorList>
            <person name="Mu D."/>
            <person name="Du Z."/>
        </authorList>
    </citation>
    <scope>NUCLEOTIDE SEQUENCE [LARGE SCALE GENOMIC DNA]</scope>
    <source>
        <strain evidence="2 3">XK5</strain>
    </source>
</reference>
<feature type="transmembrane region" description="Helical" evidence="1">
    <location>
        <begin position="80"/>
        <end position="105"/>
    </location>
</feature>
<dbReference type="AlphaFoldDB" id="A0A193LCX4"/>
<evidence type="ECO:0000313" key="2">
    <source>
        <dbReference type="EMBL" id="ANO50244.1"/>
    </source>
</evidence>
<dbReference type="KEGG" id="woc:BA177_02540"/>
<feature type="transmembrane region" description="Helical" evidence="1">
    <location>
        <begin position="39"/>
        <end position="60"/>
    </location>
</feature>
<evidence type="ECO:0000313" key="3">
    <source>
        <dbReference type="Proteomes" id="UP000092695"/>
    </source>
</evidence>
<proteinExistence type="predicted"/>
<keyword evidence="1" id="KW-1133">Transmembrane helix</keyword>
<dbReference type="STRING" id="1548547.BA177_02540"/>
<dbReference type="RefSeq" id="WP_068612461.1">
    <property type="nucleotide sequence ID" value="NZ_CP016268.1"/>
</dbReference>
<name>A0A193LCX4_9GAMM</name>
<evidence type="ECO:0000256" key="1">
    <source>
        <dbReference type="SAM" id="Phobius"/>
    </source>
</evidence>
<accession>A0A193LCX4</accession>
<sequence>MDDEDRRLRDLFGPVTVPDDGFSERVVKRIRRRQRLQRLLLPLALLFGGVFAARPVMAILDEWSLRLHGLASDLVAAGSLISGLTGTMVLVVPLLVAGALILRWLEE</sequence>
<protein>
    <submittedName>
        <fullName evidence="2">Uncharacterized protein</fullName>
    </submittedName>
</protein>
<dbReference type="EMBL" id="CP016268">
    <property type="protein sequence ID" value="ANO50244.1"/>
    <property type="molecule type" value="Genomic_DNA"/>
</dbReference>
<keyword evidence="1" id="KW-0812">Transmembrane</keyword>
<dbReference type="Proteomes" id="UP000092695">
    <property type="component" value="Chromosome"/>
</dbReference>